<proteinExistence type="inferred from homology"/>
<comment type="similarity">
    <text evidence="3">Belongs to the UreF family.</text>
</comment>
<evidence type="ECO:0000256" key="3">
    <source>
        <dbReference type="ARBA" id="ARBA00046339"/>
    </source>
</evidence>
<dbReference type="InterPro" id="IPR038277">
    <property type="entry name" value="UreF_sf"/>
</dbReference>
<keyword evidence="2" id="KW-0143">Chaperone</keyword>
<evidence type="ECO:0000256" key="4">
    <source>
        <dbReference type="SAM" id="MobiDB-lite"/>
    </source>
</evidence>
<evidence type="ECO:0000256" key="1">
    <source>
        <dbReference type="ARBA" id="ARBA00007177"/>
    </source>
</evidence>
<dbReference type="Pfam" id="PF01730">
    <property type="entry name" value="UreF"/>
    <property type="match status" value="1"/>
</dbReference>
<dbReference type="InterPro" id="IPR002669">
    <property type="entry name" value="UreD"/>
</dbReference>
<dbReference type="HAMAP" id="MF_01384">
    <property type="entry name" value="UreD"/>
    <property type="match status" value="1"/>
</dbReference>
<dbReference type="InterPro" id="IPR002639">
    <property type="entry name" value="UreF"/>
</dbReference>
<dbReference type="PANTHER" id="PTHR33643">
    <property type="entry name" value="UREASE ACCESSORY PROTEIN D"/>
    <property type="match status" value="1"/>
</dbReference>
<dbReference type="GO" id="GO:0016151">
    <property type="term" value="F:nickel cation binding"/>
    <property type="evidence" value="ECO:0007669"/>
    <property type="project" value="InterPro"/>
</dbReference>
<accession>A0A8J5XU08</accession>
<comment type="similarity">
    <text evidence="1">Belongs to the UreD family.</text>
</comment>
<feature type="compositionally biased region" description="Low complexity" evidence="4">
    <location>
        <begin position="425"/>
        <end position="438"/>
    </location>
</feature>
<evidence type="ECO:0008006" key="7">
    <source>
        <dbReference type="Google" id="ProtNLM"/>
    </source>
</evidence>
<gene>
    <name evidence="5" type="ORF">KFE25_013560</name>
</gene>
<name>A0A8J5XU08_DIALT</name>
<feature type="compositionally biased region" description="Low complexity" evidence="4">
    <location>
        <begin position="289"/>
        <end position="299"/>
    </location>
</feature>
<dbReference type="AlphaFoldDB" id="A0A8J5XU08"/>
<comment type="caution">
    <text evidence="5">The sequence shown here is derived from an EMBL/GenBank/DDBJ whole genome shotgun (WGS) entry which is preliminary data.</text>
</comment>
<sequence length="742" mass="75307">MSHGFASVVASACGPSGRTVLTRVAHRSPARLLPMRTATAQQAGAVWCAIGSYGGGLLGGDVIDVAAHVGAGATLALTTQSSTKVYRTRGPTTEQRLRAVVSRGALLVHAPDPLVPYARSDLEQSVAVALEPGGSAVVVDCIGAGRVTNGERWAFRRLWSRTELHLVGAPARHAGAVAADTHAALGDARTSDLAALAEPSAWTHSARLPELVEAICLDRPAERSGEGDAGAREFGFDVGGARGDGSFVACATVVLAGPRAAQCIEAFNLAAQRSVARRARTRAQSTPDARAAGGRAAAGERLSEDERAAVGAAVDAAFAALRSDVHVGISHARLHHEAAGPAAARASADVAVARVVARVGEDLTRVLAACLAPLCAQLGAGPYADRLHGRATAAAPPRDAAYPPLDWSARSPKFGPSSRPPIAELPPARADGASAADRAAAPSLDASAQWRLGMLIDSGLPTGGFAHSAGLEATKQLLLTGDARRGARTDGAVAAMLAAAARSSARLHSAFVASAHAAVLAASARGADGAVDAQLWDEWAHLDTMLSSLLAGHEPASRASRVQGAALARVGELWLRAGGASMRDSAGARLLERAHAAPAASSAASALSGVHAATVFGALAAALAVPPTAAVRAHAFVGARDALSAAIRLDLVGPLHAVELMASLRAAAADGERAAEHAARRAIVRAGLAPRPAADGTWELSDALAASRAARLIAVRHAAGAAPVLDTLHACHDLLEMRLFQT</sequence>
<dbReference type="OrthoDB" id="5550464at2759"/>
<reference evidence="5" key="1">
    <citation type="submission" date="2021-05" db="EMBL/GenBank/DDBJ databases">
        <title>The genome of the haptophyte Pavlova lutheri (Diacronema luteri, Pavlovales) - a model for lipid biosynthesis in eukaryotic algae.</title>
        <authorList>
            <person name="Hulatt C.J."/>
            <person name="Posewitz M.C."/>
        </authorList>
    </citation>
    <scope>NUCLEOTIDE SEQUENCE</scope>
    <source>
        <strain evidence="5">NIVA-4/92</strain>
    </source>
</reference>
<feature type="region of interest" description="Disordered" evidence="4">
    <location>
        <begin position="278"/>
        <end position="300"/>
    </location>
</feature>
<dbReference type="OMA" id="MEEERWA"/>
<dbReference type="Gene3D" id="1.10.4190.10">
    <property type="entry name" value="Urease accessory protein UreF"/>
    <property type="match status" value="1"/>
</dbReference>
<protein>
    <recommendedName>
        <fullName evidence="7">Urease accessory protein</fullName>
    </recommendedName>
</protein>
<evidence type="ECO:0000256" key="2">
    <source>
        <dbReference type="ARBA" id="ARBA00023186"/>
    </source>
</evidence>
<dbReference type="Proteomes" id="UP000751190">
    <property type="component" value="Unassembled WGS sequence"/>
</dbReference>
<feature type="compositionally biased region" description="Low complexity" evidence="4">
    <location>
        <begin position="394"/>
        <end position="404"/>
    </location>
</feature>
<dbReference type="PANTHER" id="PTHR33643:SF1">
    <property type="entry name" value="UREASE ACCESSORY PROTEIN D"/>
    <property type="match status" value="1"/>
</dbReference>
<feature type="region of interest" description="Disordered" evidence="4">
    <location>
        <begin position="394"/>
        <end position="438"/>
    </location>
</feature>
<evidence type="ECO:0000313" key="6">
    <source>
        <dbReference type="Proteomes" id="UP000751190"/>
    </source>
</evidence>
<keyword evidence="6" id="KW-1185">Reference proteome</keyword>
<dbReference type="EMBL" id="JAGTXO010000004">
    <property type="protein sequence ID" value="KAG8468477.1"/>
    <property type="molecule type" value="Genomic_DNA"/>
</dbReference>
<dbReference type="Pfam" id="PF01774">
    <property type="entry name" value="UreD"/>
    <property type="match status" value="1"/>
</dbReference>
<evidence type="ECO:0000313" key="5">
    <source>
        <dbReference type="EMBL" id="KAG8468477.1"/>
    </source>
</evidence>
<organism evidence="5 6">
    <name type="scientific">Diacronema lutheri</name>
    <name type="common">Unicellular marine alga</name>
    <name type="synonym">Monochrysis lutheri</name>
    <dbReference type="NCBI Taxonomy" id="2081491"/>
    <lineage>
        <taxon>Eukaryota</taxon>
        <taxon>Haptista</taxon>
        <taxon>Haptophyta</taxon>
        <taxon>Pavlovophyceae</taxon>
        <taxon>Pavlovales</taxon>
        <taxon>Pavlovaceae</taxon>
        <taxon>Diacronema</taxon>
    </lineage>
</organism>